<dbReference type="STRING" id="33936.AZI98_13425"/>
<dbReference type="InterPro" id="IPR019733">
    <property type="entry name" value="Uncharacterised_YhfT"/>
</dbReference>
<feature type="transmembrane region" description="Helical" evidence="1">
    <location>
        <begin position="322"/>
        <end position="341"/>
    </location>
</feature>
<feature type="transmembrane region" description="Helical" evidence="1">
    <location>
        <begin position="240"/>
        <end position="260"/>
    </location>
</feature>
<organism evidence="2 3">
    <name type="scientific">Aeribacillus pallidus</name>
    <dbReference type="NCBI Taxonomy" id="33936"/>
    <lineage>
        <taxon>Bacteria</taxon>
        <taxon>Bacillati</taxon>
        <taxon>Bacillota</taxon>
        <taxon>Bacilli</taxon>
        <taxon>Bacillales</taxon>
        <taxon>Bacillaceae</taxon>
        <taxon>Aeribacillus</taxon>
    </lineage>
</organism>
<keyword evidence="1" id="KW-1133">Transmembrane helix</keyword>
<protein>
    <recommendedName>
        <fullName evidence="4">Transport system permease protein</fullName>
    </recommendedName>
</protein>
<proteinExistence type="predicted"/>
<accession>A0A165WYH6</accession>
<name>A0A165WYH6_9BACI</name>
<keyword evidence="3" id="KW-1185">Reference proteome</keyword>
<dbReference type="OrthoDB" id="92225at2"/>
<feature type="transmembrane region" description="Helical" evidence="1">
    <location>
        <begin position="137"/>
        <end position="156"/>
    </location>
</feature>
<keyword evidence="1" id="KW-0472">Membrane</keyword>
<dbReference type="EMBL" id="LWBR01000048">
    <property type="protein sequence ID" value="KZN95440.1"/>
    <property type="molecule type" value="Genomic_DNA"/>
</dbReference>
<evidence type="ECO:0000256" key="1">
    <source>
        <dbReference type="SAM" id="Phobius"/>
    </source>
</evidence>
<feature type="transmembrane region" description="Helical" evidence="1">
    <location>
        <begin position="299"/>
        <end position="316"/>
    </location>
</feature>
<feature type="transmembrane region" description="Helical" evidence="1">
    <location>
        <begin position="407"/>
        <end position="430"/>
    </location>
</feature>
<dbReference type="AlphaFoldDB" id="A0A165WYH6"/>
<dbReference type="Pfam" id="PF10797">
    <property type="entry name" value="YhfT"/>
    <property type="match status" value="1"/>
</dbReference>
<feature type="transmembrane region" description="Helical" evidence="1">
    <location>
        <begin position="73"/>
        <end position="91"/>
    </location>
</feature>
<evidence type="ECO:0008006" key="4">
    <source>
        <dbReference type="Google" id="ProtNLM"/>
    </source>
</evidence>
<dbReference type="RefSeq" id="WP_063388785.1">
    <property type="nucleotide sequence ID" value="NZ_LWBR01000048.1"/>
</dbReference>
<evidence type="ECO:0000313" key="3">
    <source>
        <dbReference type="Proteomes" id="UP000076476"/>
    </source>
</evidence>
<reference evidence="2 3" key="1">
    <citation type="submission" date="2016-04" db="EMBL/GenBank/DDBJ databases">
        <title>Draft genome sequence of Aeribacillus pallidus 8m3 from petroleum reservoir.</title>
        <authorList>
            <person name="Poltaraus A.B."/>
            <person name="Nazina T.N."/>
            <person name="Tourova T.P."/>
            <person name="Malakho S.M."/>
            <person name="Korshunova A.V."/>
            <person name="Sokolova D.S."/>
        </authorList>
    </citation>
    <scope>NUCLEOTIDE SEQUENCE [LARGE SCALE GENOMIC DNA]</scope>
    <source>
        <strain evidence="2 3">8m3</strain>
    </source>
</reference>
<comment type="caution">
    <text evidence="2">The sequence shown here is derived from an EMBL/GenBank/DDBJ whole genome shotgun (WGS) entry which is preliminary data.</text>
</comment>
<keyword evidence="1" id="KW-0812">Transmembrane</keyword>
<dbReference type="Proteomes" id="UP000076476">
    <property type="component" value="Unassembled WGS sequence"/>
</dbReference>
<feature type="transmembrane region" description="Helical" evidence="1">
    <location>
        <begin position="192"/>
        <end position="210"/>
    </location>
</feature>
<gene>
    <name evidence="2" type="ORF">AZI98_13425</name>
</gene>
<feature type="transmembrane region" description="Helical" evidence="1">
    <location>
        <begin position="163"/>
        <end position="180"/>
    </location>
</feature>
<feature type="transmembrane region" description="Helical" evidence="1">
    <location>
        <begin position="6"/>
        <end position="29"/>
    </location>
</feature>
<feature type="transmembrane region" description="Helical" evidence="1">
    <location>
        <begin position="98"/>
        <end position="117"/>
    </location>
</feature>
<sequence length="433" mass="45943">MDLNLIQCIVIVAVGALGSILVNRGVAVFNDGLRPIMPEYLENRMTRGELAATSFALSFGLIVGFGIPLSIGATIIIGHSILLACDIIGIWTPDNKIGMVTAGVLGAVYSIGIVLGLQFVVDLFNMLPVNFIDSLSLIGNPIIIAFTVFPAIAVGYQHGLKKAAVTAIVTLASFLLFEKFGTFKVAGYDISLSPEGMALLIGMLMMVYYASRVKGGEDTTNADLVNIFNERVNRIKKNRWLLALMGGLVSLTSSMLILAVDAMPQALINKGLYTEAAIATFARAIGFIPLVFSTAIVTGVYGLAGTTLVFAVGLIFRDIPILAFVLGALVMYLEVISLSAVSKSMDKLPGVREMGEHIRTSLADVLGIAILIGSAMAAEKIAPGIGFFWVIGFYLINRMASKPLVELAVGPIAVILLGIIVNLLYAVGLWQVG</sequence>
<evidence type="ECO:0000313" key="2">
    <source>
        <dbReference type="EMBL" id="KZN95440.1"/>
    </source>
</evidence>